<evidence type="ECO:0000313" key="2">
    <source>
        <dbReference type="Proteomes" id="UP000036503"/>
    </source>
</evidence>
<dbReference type="AlphaFoldDB" id="A0A0J6ZQ88"/>
<dbReference type="InParanoid" id="A0A0J6ZQ88"/>
<evidence type="ECO:0000313" key="1">
    <source>
        <dbReference type="EMBL" id="KMO87096.1"/>
    </source>
</evidence>
<proteinExistence type="predicted"/>
<name>A0A0J6ZQ88_9FIRM</name>
<protein>
    <submittedName>
        <fullName evidence="1">Uncharacterized protein</fullName>
    </submittedName>
</protein>
<reference evidence="1 2" key="1">
    <citation type="submission" date="2015-06" db="EMBL/GenBank/DDBJ databases">
        <title>Draft genome sequence of beer spoilage bacterium Megasphaera cerevisiae type strain 20462.</title>
        <authorList>
            <person name="Kutumbaka K."/>
            <person name="Pasmowitz J."/>
            <person name="Mategko J."/>
            <person name="Reyes D."/>
            <person name="Friedrich A."/>
            <person name="Han S."/>
            <person name="Martens-Habbena W."/>
            <person name="Neal-McKinney J."/>
            <person name="Janagama H.K."/>
            <person name="Nadala C."/>
            <person name="Samadpour M."/>
        </authorList>
    </citation>
    <scope>NUCLEOTIDE SEQUENCE [LARGE SCALE GENOMIC DNA]</scope>
    <source>
        <strain evidence="1 2">DSM 20462</strain>
    </source>
</reference>
<dbReference type="RefSeq" id="WP_048513596.1">
    <property type="nucleotide sequence ID" value="NZ_LEKT01000009.1"/>
</dbReference>
<keyword evidence="2" id="KW-1185">Reference proteome</keyword>
<dbReference type="Proteomes" id="UP000036503">
    <property type="component" value="Unassembled WGS sequence"/>
</dbReference>
<dbReference type="EMBL" id="LEKT01000009">
    <property type="protein sequence ID" value="KMO87096.1"/>
    <property type="molecule type" value="Genomic_DNA"/>
</dbReference>
<accession>A0A0J6ZQ88</accession>
<gene>
    <name evidence="1" type="ORF">AB840_04230</name>
</gene>
<comment type="caution">
    <text evidence="1">The sequence shown here is derived from an EMBL/GenBank/DDBJ whole genome shotgun (WGS) entry which is preliminary data.</text>
</comment>
<sequence length="74" mass="8706">QQDCTGQTSVPYLPLFFPYRMLHGIPSFLFAIYFDIKNQFTLDIIANRKIPFYSIRTQNNPFRHLFFNPSISGT</sequence>
<organism evidence="1 2">
    <name type="scientific">Megasphaera cerevisiae DSM 20462</name>
    <dbReference type="NCBI Taxonomy" id="1122219"/>
    <lineage>
        <taxon>Bacteria</taxon>
        <taxon>Bacillati</taxon>
        <taxon>Bacillota</taxon>
        <taxon>Negativicutes</taxon>
        <taxon>Veillonellales</taxon>
        <taxon>Veillonellaceae</taxon>
        <taxon>Megasphaera</taxon>
    </lineage>
</organism>
<feature type="non-terminal residue" evidence="1">
    <location>
        <position position="1"/>
    </location>
</feature>